<feature type="compositionally biased region" description="Basic residues" evidence="1">
    <location>
        <begin position="1"/>
        <end position="15"/>
    </location>
</feature>
<dbReference type="OrthoDB" id="1925091at2759"/>
<dbReference type="PANTHER" id="PTHR37383:SF1">
    <property type="entry name" value="OS01G0694200 PROTEIN"/>
    <property type="match status" value="1"/>
</dbReference>
<evidence type="ECO:0000313" key="3">
    <source>
        <dbReference type="Proteomes" id="UP000652761"/>
    </source>
</evidence>
<gene>
    <name evidence="2" type="ORF">Taro_023402</name>
</gene>
<proteinExistence type="predicted"/>
<accession>A0A843V6C3</accession>
<dbReference type="PANTHER" id="PTHR37383">
    <property type="entry name" value="OS01G0694200 PROTEIN"/>
    <property type="match status" value="1"/>
</dbReference>
<evidence type="ECO:0000313" key="2">
    <source>
        <dbReference type="EMBL" id="MQL90806.1"/>
    </source>
</evidence>
<protein>
    <submittedName>
        <fullName evidence="2">Uncharacterized protein</fullName>
    </submittedName>
</protein>
<evidence type="ECO:0000256" key="1">
    <source>
        <dbReference type="SAM" id="MobiDB-lite"/>
    </source>
</evidence>
<feature type="region of interest" description="Disordered" evidence="1">
    <location>
        <begin position="1"/>
        <end position="27"/>
    </location>
</feature>
<sequence length="505" mass="54331">MQAHKLHLPLHHRPRSSPSPSADPSSSSSSLAISSLLVEPFSRSLALMLSDSSVLLYPPFPVLPPAPRFPSPTPVPPVSTSVCFLRLQPSPNSNLGRVLFLSAAPHGASVLLRAWILSPDGGNGGQRFCPARLSHRQDRSKLGIVLDLRHGFSVTLAASVNVFVVHSSAAGRIWVYAARMLGQVGEEETAVEIIKCAAIECTSPIFSLQVSLGFLLLGEVGGVRVFPLKQLIKGRAARRNDSRGEGPQERKLDSSIEPFSSRGRKLPNGALAGVVTGKNGTFHASVAHSESTGSLCNGKGGASIEGKVHVTSDAPPVEKNGAERIRDKLRTIKLRQNSGDFSSYFVAIDSPTKISLSSLPAKAISIHALSHKRFLILDSTGDMHLLSLCSPILASETAINTSDSSKDACTMRLDYSMKVRMLAVLPDLSMRTQIIWISDAFHSVHIVSLADAIENDKSNSKKKLAQVSAIQAIFTRERIQDILPLTANAVMILGQDVNIWSMIEF</sequence>
<dbReference type="AlphaFoldDB" id="A0A843V6C3"/>
<name>A0A843V6C3_COLES</name>
<comment type="caution">
    <text evidence="2">The sequence shown here is derived from an EMBL/GenBank/DDBJ whole genome shotgun (WGS) entry which is preliminary data.</text>
</comment>
<feature type="region of interest" description="Disordered" evidence="1">
    <location>
        <begin position="237"/>
        <end position="264"/>
    </location>
</feature>
<dbReference type="Proteomes" id="UP000652761">
    <property type="component" value="Unassembled WGS sequence"/>
</dbReference>
<keyword evidence="3" id="KW-1185">Reference proteome</keyword>
<organism evidence="2 3">
    <name type="scientific">Colocasia esculenta</name>
    <name type="common">Wild taro</name>
    <name type="synonym">Arum esculentum</name>
    <dbReference type="NCBI Taxonomy" id="4460"/>
    <lineage>
        <taxon>Eukaryota</taxon>
        <taxon>Viridiplantae</taxon>
        <taxon>Streptophyta</taxon>
        <taxon>Embryophyta</taxon>
        <taxon>Tracheophyta</taxon>
        <taxon>Spermatophyta</taxon>
        <taxon>Magnoliopsida</taxon>
        <taxon>Liliopsida</taxon>
        <taxon>Araceae</taxon>
        <taxon>Aroideae</taxon>
        <taxon>Colocasieae</taxon>
        <taxon>Colocasia</taxon>
    </lineage>
</organism>
<dbReference type="EMBL" id="NMUH01001274">
    <property type="protein sequence ID" value="MQL90806.1"/>
    <property type="molecule type" value="Genomic_DNA"/>
</dbReference>
<feature type="compositionally biased region" description="Basic and acidic residues" evidence="1">
    <location>
        <begin position="238"/>
        <end position="254"/>
    </location>
</feature>
<feature type="compositionally biased region" description="Low complexity" evidence="1">
    <location>
        <begin position="16"/>
        <end position="27"/>
    </location>
</feature>
<reference evidence="2" key="1">
    <citation type="submission" date="2017-07" db="EMBL/GenBank/DDBJ databases">
        <title>Taro Niue Genome Assembly and Annotation.</title>
        <authorList>
            <person name="Atibalentja N."/>
            <person name="Keating K."/>
            <person name="Fields C.J."/>
        </authorList>
    </citation>
    <scope>NUCLEOTIDE SEQUENCE</scope>
    <source>
        <strain evidence="2">Niue_2</strain>
        <tissue evidence="2">Leaf</tissue>
    </source>
</reference>